<protein>
    <submittedName>
        <fullName evidence="1">Uncharacterized protein</fullName>
    </submittedName>
</protein>
<name>A0AAV3ZD55_9GAST</name>
<evidence type="ECO:0000313" key="2">
    <source>
        <dbReference type="Proteomes" id="UP000735302"/>
    </source>
</evidence>
<organism evidence="1 2">
    <name type="scientific">Plakobranchus ocellatus</name>
    <dbReference type="NCBI Taxonomy" id="259542"/>
    <lineage>
        <taxon>Eukaryota</taxon>
        <taxon>Metazoa</taxon>
        <taxon>Spiralia</taxon>
        <taxon>Lophotrochozoa</taxon>
        <taxon>Mollusca</taxon>
        <taxon>Gastropoda</taxon>
        <taxon>Heterobranchia</taxon>
        <taxon>Euthyneura</taxon>
        <taxon>Panpulmonata</taxon>
        <taxon>Sacoglossa</taxon>
        <taxon>Placobranchoidea</taxon>
        <taxon>Plakobranchidae</taxon>
        <taxon>Plakobranchus</taxon>
    </lineage>
</organism>
<dbReference type="EMBL" id="BLXT01002238">
    <property type="protein sequence ID" value="GFN92377.1"/>
    <property type="molecule type" value="Genomic_DNA"/>
</dbReference>
<proteinExistence type="predicted"/>
<keyword evidence="2" id="KW-1185">Reference proteome</keyword>
<reference evidence="1 2" key="1">
    <citation type="journal article" date="2021" name="Elife">
        <title>Chloroplast acquisition without the gene transfer in kleptoplastic sea slugs, Plakobranchus ocellatus.</title>
        <authorList>
            <person name="Maeda T."/>
            <person name="Takahashi S."/>
            <person name="Yoshida T."/>
            <person name="Shimamura S."/>
            <person name="Takaki Y."/>
            <person name="Nagai Y."/>
            <person name="Toyoda A."/>
            <person name="Suzuki Y."/>
            <person name="Arimoto A."/>
            <person name="Ishii H."/>
            <person name="Satoh N."/>
            <person name="Nishiyama T."/>
            <person name="Hasebe M."/>
            <person name="Maruyama T."/>
            <person name="Minagawa J."/>
            <person name="Obokata J."/>
            <person name="Shigenobu S."/>
        </authorList>
    </citation>
    <scope>NUCLEOTIDE SEQUENCE [LARGE SCALE GENOMIC DNA]</scope>
</reference>
<dbReference type="AlphaFoldDB" id="A0AAV3ZD55"/>
<dbReference type="Proteomes" id="UP000735302">
    <property type="component" value="Unassembled WGS sequence"/>
</dbReference>
<evidence type="ECO:0000313" key="1">
    <source>
        <dbReference type="EMBL" id="GFN92377.1"/>
    </source>
</evidence>
<gene>
    <name evidence="1" type="ORF">PoB_001888300</name>
</gene>
<sequence>MTEYLNGAASGNNRLNLSQGYNISDIKSVARSPNISTSTPHTLETEKTLVFVEEWWTCGRYNQGEIDVQTDGFTLVATEQQINLVNTRDTQK</sequence>
<comment type="caution">
    <text evidence="1">The sequence shown here is derived from an EMBL/GenBank/DDBJ whole genome shotgun (WGS) entry which is preliminary data.</text>
</comment>
<accession>A0AAV3ZD55</accession>